<dbReference type="AlphaFoldDB" id="A0A6A6FPN6"/>
<evidence type="ECO:0000313" key="1">
    <source>
        <dbReference type="EMBL" id="KAF2215254.1"/>
    </source>
</evidence>
<dbReference type="Proteomes" id="UP000799539">
    <property type="component" value="Unassembled WGS sequence"/>
</dbReference>
<accession>A0A6A6FPN6</accession>
<name>A0A6A6FPN6_9PEZI</name>
<dbReference type="OrthoDB" id="3641039at2759"/>
<sequence length="260" mass="29957">MSYWLVTYQCLHFKIISRDEHNIGEPEDDSVEALLSTPTDEQHHLHLRCGATECENISGEEWAARVNIAISKMKQYFAIAASRYLDAAFRYHTIPIGCRATTIKSPFCQIAHQQFGVENCMWDDDPFFEEWQSTMWTLRDLASEQSTPMDEERRKHMAMIINETRATVNGIVRRMAELEGGVKRINAAQQQLRQTENWQNIVVKPSTRKDRNGKRNTRALQGAVSPLDVFSRAVYKTWEEPLQVPPLSDTRRYPLGALAK</sequence>
<protein>
    <submittedName>
        <fullName evidence="1">Uncharacterized protein</fullName>
    </submittedName>
</protein>
<evidence type="ECO:0000313" key="2">
    <source>
        <dbReference type="Proteomes" id="UP000799539"/>
    </source>
</evidence>
<organism evidence="1 2">
    <name type="scientific">Cercospora zeae-maydis SCOH1-5</name>
    <dbReference type="NCBI Taxonomy" id="717836"/>
    <lineage>
        <taxon>Eukaryota</taxon>
        <taxon>Fungi</taxon>
        <taxon>Dikarya</taxon>
        <taxon>Ascomycota</taxon>
        <taxon>Pezizomycotina</taxon>
        <taxon>Dothideomycetes</taxon>
        <taxon>Dothideomycetidae</taxon>
        <taxon>Mycosphaerellales</taxon>
        <taxon>Mycosphaerellaceae</taxon>
        <taxon>Cercospora</taxon>
    </lineage>
</organism>
<proteinExistence type="predicted"/>
<reference evidence="1" key="1">
    <citation type="journal article" date="2020" name="Stud. Mycol.">
        <title>101 Dothideomycetes genomes: a test case for predicting lifestyles and emergence of pathogens.</title>
        <authorList>
            <person name="Haridas S."/>
            <person name="Albert R."/>
            <person name="Binder M."/>
            <person name="Bloem J."/>
            <person name="Labutti K."/>
            <person name="Salamov A."/>
            <person name="Andreopoulos B."/>
            <person name="Baker S."/>
            <person name="Barry K."/>
            <person name="Bills G."/>
            <person name="Bluhm B."/>
            <person name="Cannon C."/>
            <person name="Castanera R."/>
            <person name="Culley D."/>
            <person name="Daum C."/>
            <person name="Ezra D."/>
            <person name="Gonzalez J."/>
            <person name="Henrissat B."/>
            <person name="Kuo A."/>
            <person name="Liang C."/>
            <person name="Lipzen A."/>
            <person name="Lutzoni F."/>
            <person name="Magnuson J."/>
            <person name="Mondo S."/>
            <person name="Nolan M."/>
            <person name="Ohm R."/>
            <person name="Pangilinan J."/>
            <person name="Park H.-J."/>
            <person name="Ramirez L."/>
            <person name="Alfaro M."/>
            <person name="Sun H."/>
            <person name="Tritt A."/>
            <person name="Yoshinaga Y."/>
            <person name="Zwiers L.-H."/>
            <person name="Turgeon B."/>
            <person name="Goodwin S."/>
            <person name="Spatafora J."/>
            <person name="Crous P."/>
            <person name="Grigoriev I."/>
        </authorList>
    </citation>
    <scope>NUCLEOTIDE SEQUENCE</scope>
    <source>
        <strain evidence="1">SCOH1-5</strain>
    </source>
</reference>
<keyword evidence="2" id="KW-1185">Reference proteome</keyword>
<gene>
    <name evidence="1" type="ORF">CERZMDRAFT_82296</name>
</gene>
<dbReference type="EMBL" id="ML992666">
    <property type="protein sequence ID" value="KAF2215254.1"/>
    <property type="molecule type" value="Genomic_DNA"/>
</dbReference>